<name>A0ABP6CVP7_9ACTN</name>
<gene>
    <name evidence="1" type="ORF">GCM10010411_73860</name>
</gene>
<keyword evidence="2" id="KW-1185">Reference proteome</keyword>
<evidence type="ECO:0000313" key="1">
    <source>
        <dbReference type="EMBL" id="GAA2626183.1"/>
    </source>
</evidence>
<sequence length="96" mass="10620">MAHTITDTALAALDELGQALARRGHLTMMVTAGPRPRLEVLHRTEPGRSGTIVCDRDAEGESWFWWTWADRIAPVRELDRTAALVDQSLRQAPATG</sequence>
<protein>
    <submittedName>
        <fullName evidence="1">Uncharacterized protein</fullName>
    </submittedName>
</protein>
<dbReference type="Proteomes" id="UP001501509">
    <property type="component" value="Unassembled WGS sequence"/>
</dbReference>
<accession>A0ABP6CVP7</accession>
<comment type="caution">
    <text evidence="1">The sequence shown here is derived from an EMBL/GenBank/DDBJ whole genome shotgun (WGS) entry which is preliminary data.</text>
</comment>
<dbReference type="EMBL" id="BAAATD010000012">
    <property type="protein sequence ID" value="GAA2626183.1"/>
    <property type="molecule type" value="Genomic_DNA"/>
</dbReference>
<organism evidence="1 2">
    <name type="scientific">Actinomadura fulvescens</name>
    <dbReference type="NCBI Taxonomy" id="46160"/>
    <lineage>
        <taxon>Bacteria</taxon>
        <taxon>Bacillati</taxon>
        <taxon>Actinomycetota</taxon>
        <taxon>Actinomycetes</taxon>
        <taxon>Streptosporangiales</taxon>
        <taxon>Thermomonosporaceae</taxon>
        <taxon>Actinomadura</taxon>
    </lineage>
</organism>
<dbReference type="RefSeq" id="WP_344547136.1">
    <property type="nucleotide sequence ID" value="NZ_BAAATD010000012.1"/>
</dbReference>
<proteinExistence type="predicted"/>
<evidence type="ECO:0000313" key="2">
    <source>
        <dbReference type="Proteomes" id="UP001501509"/>
    </source>
</evidence>
<reference evidence="2" key="1">
    <citation type="journal article" date="2019" name="Int. J. Syst. Evol. Microbiol.">
        <title>The Global Catalogue of Microorganisms (GCM) 10K type strain sequencing project: providing services to taxonomists for standard genome sequencing and annotation.</title>
        <authorList>
            <consortium name="The Broad Institute Genomics Platform"/>
            <consortium name="The Broad Institute Genome Sequencing Center for Infectious Disease"/>
            <person name="Wu L."/>
            <person name="Ma J."/>
        </authorList>
    </citation>
    <scope>NUCLEOTIDE SEQUENCE [LARGE SCALE GENOMIC DNA]</scope>
    <source>
        <strain evidence="2">JCM 6833</strain>
    </source>
</reference>